<dbReference type="Proteomes" id="UP001589838">
    <property type="component" value="Unassembled WGS sequence"/>
</dbReference>
<organism evidence="1 2">
    <name type="scientific">Halalkalibacter kiskunsagensis</name>
    <dbReference type="NCBI Taxonomy" id="1548599"/>
    <lineage>
        <taxon>Bacteria</taxon>
        <taxon>Bacillati</taxon>
        <taxon>Bacillota</taxon>
        <taxon>Bacilli</taxon>
        <taxon>Bacillales</taxon>
        <taxon>Bacillaceae</taxon>
        <taxon>Halalkalibacter</taxon>
    </lineage>
</organism>
<evidence type="ECO:0000313" key="1">
    <source>
        <dbReference type="EMBL" id="MFC0472495.1"/>
    </source>
</evidence>
<dbReference type="RefSeq" id="WP_335963407.1">
    <property type="nucleotide sequence ID" value="NZ_JAXBLX010000049.1"/>
</dbReference>
<dbReference type="EMBL" id="JBHLUX010000079">
    <property type="protein sequence ID" value="MFC0472495.1"/>
    <property type="molecule type" value="Genomic_DNA"/>
</dbReference>
<name>A0ABV6KHR7_9BACI</name>
<proteinExistence type="predicted"/>
<accession>A0ABV6KHR7</accession>
<keyword evidence="2" id="KW-1185">Reference proteome</keyword>
<gene>
    <name evidence="1" type="ORF">ACFFHM_18920</name>
</gene>
<comment type="caution">
    <text evidence="1">The sequence shown here is derived from an EMBL/GenBank/DDBJ whole genome shotgun (WGS) entry which is preliminary data.</text>
</comment>
<reference evidence="1 2" key="1">
    <citation type="submission" date="2024-09" db="EMBL/GenBank/DDBJ databases">
        <authorList>
            <person name="Sun Q."/>
            <person name="Mori K."/>
        </authorList>
    </citation>
    <scope>NUCLEOTIDE SEQUENCE [LARGE SCALE GENOMIC DNA]</scope>
    <source>
        <strain evidence="1 2">NCAIM B.02610</strain>
    </source>
</reference>
<sequence length="189" mass="22593">MSVKTNLNAMKRMNDKMYPKLNADDRFKMVIKTFVNDDEVQRDKLVKSCPKATYSESEHAYTERIEASRDIVTVFIIQLLEYDKIISIMKILNGFHIKEQEYKTEMKLFTEVNAFLLAFETFCREHVGIDSKDMIQAWYGYDERFIKKIENIKQLLDLYPIYPDLELKDLWLKNVFVNEWNNRVKPVNL</sequence>
<evidence type="ECO:0000313" key="2">
    <source>
        <dbReference type="Proteomes" id="UP001589838"/>
    </source>
</evidence>
<protein>
    <submittedName>
        <fullName evidence="1">Uncharacterized protein</fullName>
    </submittedName>
</protein>